<dbReference type="STRING" id="29421.B2M20_17485"/>
<keyword evidence="5" id="KW-1185">Reference proteome</keyword>
<feature type="transmembrane region" description="Helical" evidence="3">
    <location>
        <begin position="118"/>
        <end position="137"/>
    </location>
</feature>
<name>A0A1V4HVA5_NITVU</name>
<protein>
    <submittedName>
        <fullName evidence="4">PhnA-like protein</fullName>
    </submittedName>
</protein>
<comment type="caution">
    <text evidence="4">The sequence shown here is derived from an EMBL/GenBank/DDBJ whole genome shotgun (WGS) entry which is preliminary data.</text>
</comment>
<evidence type="ECO:0000256" key="3">
    <source>
        <dbReference type="SAM" id="Phobius"/>
    </source>
</evidence>
<dbReference type="AlphaFoldDB" id="A0A1V4HVA5"/>
<feature type="transmembrane region" description="Helical" evidence="3">
    <location>
        <begin position="40"/>
        <end position="66"/>
    </location>
</feature>
<reference evidence="4 5" key="1">
    <citation type="submission" date="2017-02" db="EMBL/GenBank/DDBJ databases">
        <title>Genome sequence of the nitrite-oxidizing bacterium Nitrobacter vulgaris strain Ab1.</title>
        <authorList>
            <person name="Mellbye B.L."/>
            <person name="Davis E.W."/>
            <person name="Spieck E."/>
            <person name="Chang J.H."/>
            <person name="Bottomley P.J."/>
            <person name="Sayavedra-Soto L.A."/>
        </authorList>
    </citation>
    <scope>NUCLEOTIDE SEQUENCE [LARGE SCALE GENOMIC DNA]</scope>
    <source>
        <strain evidence="4 5">Ab1</strain>
    </source>
</reference>
<proteinExistence type="predicted"/>
<keyword evidence="1" id="KW-0175">Coiled coil</keyword>
<evidence type="ECO:0000313" key="5">
    <source>
        <dbReference type="Proteomes" id="UP000189940"/>
    </source>
</evidence>
<dbReference type="Proteomes" id="UP000189940">
    <property type="component" value="Unassembled WGS sequence"/>
</dbReference>
<feature type="transmembrane region" description="Helical" evidence="3">
    <location>
        <begin position="281"/>
        <end position="299"/>
    </location>
</feature>
<sequence>MSPIRSPNFETVVSDRDPPQMSPTSATDDVRTVVLNQVSWGAVIVGSIVGLVAQVILNMVGLGIGLSTVDAVAGDSPSASSLSLGAGLWWVISGIVAAGIGGYLAGRLSGKPSSSTTAYHGLASWALSTLVLVYLVSSAGSSLVGGSLSTVSNAMSGAGNAIGSAVQTAAQTAAPSLNNVNDPMTRIESQIRSASGGQDPAALRDAAASSIRAALSGDPAEQAAAADKAAEALAKAQNIPVDQARSQVAQYQQQYKETVAKAKLQAKQAADATAKTVSRGALFGALALMLGALAAFVAGKASAVNPTVTGGRHFG</sequence>
<dbReference type="RefSeq" id="WP_079448308.1">
    <property type="nucleotide sequence ID" value="NZ_MWPQ01000062.1"/>
</dbReference>
<feature type="transmembrane region" description="Helical" evidence="3">
    <location>
        <begin position="86"/>
        <end position="106"/>
    </location>
</feature>
<keyword evidence="3" id="KW-1133">Transmembrane helix</keyword>
<evidence type="ECO:0000313" key="4">
    <source>
        <dbReference type="EMBL" id="OPH81480.1"/>
    </source>
</evidence>
<keyword evidence="3" id="KW-0472">Membrane</keyword>
<feature type="region of interest" description="Disordered" evidence="2">
    <location>
        <begin position="1"/>
        <end position="26"/>
    </location>
</feature>
<feature type="coiled-coil region" evidence="1">
    <location>
        <begin position="241"/>
        <end position="272"/>
    </location>
</feature>
<accession>A0A1V4HVA5</accession>
<dbReference type="EMBL" id="MWPQ01000062">
    <property type="protein sequence ID" value="OPH81480.1"/>
    <property type="molecule type" value="Genomic_DNA"/>
</dbReference>
<gene>
    <name evidence="4" type="ORF">B2M20_17485</name>
</gene>
<keyword evidence="3" id="KW-0812">Transmembrane</keyword>
<organism evidence="4 5">
    <name type="scientific">Nitrobacter vulgaris</name>
    <dbReference type="NCBI Taxonomy" id="29421"/>
    <lineage>
        <taxon>Bacteria</taxon>
        <taxon>Pseudomonadati</taxon>
        <taxon>Pseudomonadota</taxon>
        <taxon>Alphaproteobacteria</taxon>
        <taxon>Hyphomicrobiales</taxon>
        <taxon>Nitrobacteraceae</taxon>
        <taxon>Nitrobacter</taxon>
    </lineage>
</organism>
<evidence type="ECO:0000256" key="1">
    <source>
        <dbReference type="SAM" id="Coils"/>
    </source>
</evidence>
<evidence type="ECO:0000256" key="2">
    <source>
        <dbReference type="SAM" id="MobiDB-lite"/>
    </source>
</evidence>